<dbReference type="PROSITE" id="PS50928">
    <property type="entry name" value="ABC_TM1"/>
    <property type="match status" value="1"/>
</dbReference>
<evidence type="ECO:0000256" key="7">
    <source>
        <dbReference type="ARBA" id="ARBA00023136"/>
    </source>
</evidence>
<feature type="transmembrane region" description="Helical" evidence="10">
    <location>
        <begin position="137"/>
        <end position="156"/>
    </location>
</feature>
<sequence length="301" mass="32354">MSTTADNTRAASPAQPERAIRTPWSEFWRKFRKQHVALAAGVFVLLLIAVSIAGPHLVPYDPENYFDYDALNAGPSAAHWFGVDALGRDIFSRIVAGTRISLAAGFVSVAIGAIIGTFFGLLAGYYEGWWDRITMRVADVLFAFPGILLAIGIVAILGNGMVNVIAAVAVFSIPAFARLVRGNTLMLKQLTYIEAARSIGASDWTIIMRHILPGTISSVIVYLTMRIGTSIITAASLSFLGLGAQPPTPEWGAMLNEARADMVTAPHIALFPSLAIFLTVLAFNLLGDGLRDALDPKLDRP</sequence>
<comment type="subcellular location">
    <subcellularLocation>
        <location evidence="1 10">Cell membrane</location>
        <topology evidence="1 10">Multi-pass membrane protein</topology>
    </subcellularLocation>
</comment>
<dbReference type="PANTHER" id="PTHR43386:SF3">
    <property type="entry name" value="GLUTATHIONE TRANSPORT SYSTEM PERMEASE PROTEIN GSID"/>
    <property type="match status" value="1"/>
</dbReference>
<keyword evidence="5 10" id="KW-0812">Transmembrane</keyword>
<proteinExistence type="inferred from homology"/>
<organism evidence="12 13">
    <name type="scientific">Paraburkholderia bengalensis</name>
    <dbReference type="NCBI Taxonomy" id="2747562"/>
    <lineage>
        <taxon>Bacteria</taxon>
        <taxon>Pseudomonadati</taxon>
        <taxon>Pseudomonadota</taxon>
        <taxon>Betaproteobacteria</taxon>
        <taxon>Burkholderiales</taxon>
        <taxon>Burkholderiaceae</taxon>
        <taxon>Paraburkholderia</taxon>
    </lineage>
</organism>
<gene>
    <name evidence="12" type="primary">gsiD</name>
    <name evidence="12" type="ORF">H3V53_21960</name>
</gene>
<evidence type="ECO:0000256" key="3">
    <source>
        <dbReference type="ARBA" id="ARBA00022448"/>
    </source>
</evidence>
<dbReference type="InterPro" id="IPR050366">
    <property type="entry name" value="BP-dependent_transpt_permease"/>
</dbReference>
<dbReference type="Pfam" id="PF12911">
    <property type="entry name" value="OppC_N"/>
    <property type="match status" value="1"/>
</dbReference>
<comment type="function">
    <text evidence="8">Part of the ABC transporter complex GsiABCD involved in glutathione import. Probably responsible for the translocation of the substrate across the membrane.</text>
</comment>
<dbReference type="SUPFAM" id="SSF161098">
    <property type="entry name" value="MetI-like"/>
    <property type="match status" value="1"/>
</dbReference>
<comment type="similarity">
    <text evidence="2 10">Belongs to the binding-protein-dependent transport system permease family.</text>
</comment>
<evidence type="ECO:0000313" key="12">
    <source>
        <dbReference type="EMBL" id="MEI5999771.1"/>
    </source>
</evidence>
<feature type="transmembrane region" description="Helical" evidence="10">
    <location>
        <begin position="100"/>
        <end position="125"/>
    </location>
</feature>
<dbReference type="CDD" id="cd06261">
    <property type="entry name" value="TM_PBP2"/>
    <property type="match status" value="1"/>
</dbReference>
<feature type="transmembrane region" description="Helical" evidence="10">
    <location>
        <begin position="162"/>
        <end position="180"/>
    </location>
</feature>
<dbReference type="InterPro" id="IPR025966">
    <property type="entry name" value="OppC_N"/>
</dbReference>
<evidence type="ECO:0000256" key="10">
    <source>
        <dbReference type="RuleBase" id="RU363032"/>
    </source>
</evidence>
<dbReference type="NCBIfam" id="NF011662">
    <property type="entry name" value="PRK15082.1"/>
    <property type="match status" value="1"/>
</dbReference>
<dbReference type="PANTHER" id="PTHR43386">
    <property type="entry name" value="OLIGOPEPTIDE TRANSPORT SYSTEM PERMEASE PROTEIN APPC"/>
    <property type="match status" value="1"/>
</dbReference>
<feature type="transmembrane region" description="Helical" evidence="10">
    <location>
        <begin position="219"/>
        <end position="244"/>
    </location>
</feature>
<feature type="transmembrane region" description="Helical" evidence="10">
    <location>
        <begin position="36"/>
        <end position="58"/>
    </location>
</feature>
<keyword evidence="7 10" id="KW-0472">Membrane</keyword>
<protein>
    <recommendedName>
        <fullName evidence="9">Glutathione transport system permease protein GsiD</fullName>
    </recommendedName>
</protein>
<dbReference type="Proteomes" id="UP001386437">
    <property type="component" value="Unassembled WGS sequence"/>
</dbReference>
<keyword evidence="13" id="KW-1185">Reference proteome</keyword>
<evidence type="ECO:0000256" key="4">
    <source>
        <dbReference type="ARBA" id="ARBA00022475"/>
    </source>
</evidence>
<evidence type="ECO:0000256" key="6">
    <source>
        <dbReference type="ARBA" id="ARBA00022989"/>
    </source>
</evidence>
<evidence type="ECO:0000256" key="5">
    <source>
        <dbReference type="ARBA" id="ARBA00022692"/>
    </source>
</evidence>
<keyword evidence="6 10" id="KW-1133">Transmembrane helix</keyword>
<accession>A0ABU8IW72</accession>
<name>A0ABU8IW72_9BURK</name>
<dbReference type="Pfam" id="PF00528">
    <property type="entry name" value="BPD_transp_1"/>
    <property type="match status" value="1"/>
</dbReference>
<dbReference type="EMBL" id="JACFYJ010000038">
    <property type="protein sequence ID" value="MEI5999771.1"/>
    <property type="molecule type" value="Genomic_DNA"/>
</dbReference>
<keyword evidence="4" id="KW-1003">Cell membrane</keyword>
<comment type="caution">
    <text evidence="12">The sequence shown here is derived from an EMBL/GenBank/DDBJ whole genome shotgun (WGS) entry which is preliminary data.</text>
</comment>
<evidence type="ECO:0000313" key="13">
    <source>
        <dbReference type="Proteomes" id="UP001386437"/>
    </source>
</evidence>
<dbReference type="Gene3D" id="1.10.3720.10">
    <property type="entry name" value="MetI-like"/>
    <property type="match status" value="1"/>
</dbReference>
<evidence type="ECO:0000256" key="2">
    <source>
        <dbReference type="ARBA" id="ARBA00009306"/>
    </source>
</evidence>
<evidence type="ECO:0000256" key="8">
    <source>
        <dbReference type="ARBA" id="ARBA00037215"/>
    </source>
</evidence>
<feature type="transmembrane region" description="Helical" evidence="10">
    <location>
        <begin position="264"/>
        <end position="287"/>
    </location>
</feature>
<dbReference type="InterPro" id="IPR035906">
    <property type="entry name" value="MetI-like_sf"/>
</dbReference>
<evidence type="ECO:0000259" key="11">
    <source>
        <dbReference type="PROSITE" id="PS50928"/>
    </source>
</evidence>
<feature type="domain" description="ABC transmembrane type-1" evidence="11">
    <location>
        <begin position="98"/>
        <end position="287"/>
    </location>
</feature>
<evidence type="ECO:0000256" key="1">
    <source>
        <dbReference type="ARBA" id="ARBA00004651"/>
    </source>
</evidence>
<keyword evidence="3 10" id="KW-0813">Transport</keyword>
<evidence type="ECO:0000256" key="9">
    <source>
        <dbReference type="ARBA" id="ARBA00041106"/>
    </source>
</evidence>
<dbReference type="InterPro" id="IPR000515">
    <property type="entry name" value="MetI-like"/>
</dbReference>
<reference evidence="12 13" key="1">
    <citation type="journal article" date="2022" name="Arch. Microbiol.">
        <title>Paraburkholderia bengalensis sp. nov. isolated from roots of Oryza sativa, IR64.</title>
        <authorList>
            <person name="Nag P."/>
            <person name="Mondal N."/>
            <person name="Sarkar J."/>
            <person name="Das S."/>
        </authorList>
    </citation>
    <scope>NUCLEOTIDE SEQUENCE [LARGE SCALE GENOMIC DNA]</scope>
    <source>
        <strain evidence="12 13">IR64_4_BI</strain>
    </source>
</reference>
<dbReference type="RefSeq" id="WP_336599773.1">
    <property type="nucleotide sequence ID" value="NZ_JACFYJ010000038.1"/>
</dbReference>